<evidence type="ECO:0000256" key="8">
    <source>
        <dbReference type="ARBA" id="ARBA00023098"/>
    </source>
</evidence>
<keyword evidence="2" id="KW-1003">Cell membrane</keyword>
<dbReference type="InterPro" id="IPR025202">
    <property type="entry name" value="PLD-like_dom"/>
</dbReference>
<dbReference type="InterPro" id="IPR001736">
    <property type="entry name" value="PLipase_D/transphosphatidylase"/>
</dbReference>
<dbReference type="PANTHER" id="PTHR21248:SF22">
    <property type="entry name" value="PHOSPHOLIPASE D"/>
    <property type="match status" value="1"/>
</dbReference>
<keyword evidence="6" id="KW-0677">Repeat</keyword>
<keyword evidence="16" id="KW-1185">Reference proteome</keyword>
<evidence type="ECO:0000256" key="11">
    <source>
        <dbReference type="ARBA" id="ARBA00023264"/>
    </source>
</evidence>
<evidence type="ECO:0000313" key="16">
    <source>
        <dbReference type="Proteomes" id="UP001054820"/>
    </source>
</evidence>
<name>A0ABN6CZ48_9GAMM</name>
<proteinExistence type="predicted"/>
<evidence type="ECO:0000256" key="3">
    <source>
        <dbReference type="ARBA" id="ARBA00022516"/>
    </source>
</evidence>
<dbReference type="Pfam" id="PF13396">
    <property type="entry name" value="PLDc_N"/>
    <property type="match status" value="1"/>
</dbReference>
<dbReference type="Gene3D" id="3.30.870.10">
    <property type="entry name" value="Endonuclease Chain A"/>
    <property type="match status" value="2"/>
</dbReference>
<dbReference type="InterPro" id="IPR022924">
    <property type="entry name" value="Cardiolipin_synthase"/>
</dbReference>
<dbReference type="RefSeq" id="WP_237261702.1">
    <property type="nucleotide sequence ID" value="NZ_AP024202.1"/>
</dbReference>
<keyword evidence="7 13" id="KW-1133">Transmembrane helix</keyword>
<sequence>MSLAITEPIFWLYVVNITLVLGVILHMLYQRRSPQNLMAWLLTLILLPYIGVFLYLILGSRKFLNKHRKPTIAMHPSSSVQPQNRLARQLNNILQTNQIAGATANNQVKMYQQDHKAFKQILHEIAHAQSSIHIETYIFELDNTGQQILQALISKAKQGVEVCLLLDALGSFSLYINQKKLKPLISAGGKYGFFQPLWPSIFSGQINLRNHRKIYLFDQTTLLTGGMNLSDDYLGSPRDTLQNQRWIDLMFEIEGPITFHYQNLFNDDWQYATQEELASPKPPKTQNAPSGEIMQAVPSGPDIHGDALYESLLNSIYFAKQQIQIVTPYFIPDSSIMNALLIAIKRGVEVNLLTPETSDHLIFDLGRSSYMRELSEAGANIQLFKGNMLHSKLIIIDQQVAIIGSANFDYRSLFINHEIVNFVYSASLTQSLLIWLNKQLEQSEVYKAEHNPSKRLLENLTRIFAPIL</sequence>
<feature type="domain" description="PLD phosphodiesterase" evidence="14">
    <location>
        <begin position="206"/>
        <end position="233"/>
    </location>
</feature>
<keyword evidence="4" id="KW-0808">Transferase</keyword>
<comment type="subcellular location">
    <subcellularLocation>
        <location evidence="1">Cell membrane</location>
        <topology evidence="1">Multi-pass membrane protein</topology>
    </subcellularLocation>
</comment>
<evidence type="ECO:0000256" key="1">
    <source>
        <dbReference type="ARBA" id="ARBA00004651"/>
    </source>
</evidence>
<keyword evidence="9 13" id="KW-0472">Membrane</keyword>
<keyword evidence="5 13" id="KW-0812">Transmembrane</keyword>
<evidence type="ECO:0000256" key="13">
    <source>
        <dbReference type="SAM" id="Phobius"/>
    </source>
</evidence>
<dbReference type="SMART" id="SM00155">
    <property type="entry name" value="PLDc"/>
    <property type="match status" value="2"/>
</dbReference>
<dbReference type="PANTHER" id="PTHR21248">
    <property type="entry name" value="CARDIOLIPIN SYNTHASE"/>
    <property type="match status" value="1"/>
</dbReference>
<evidence type="ECO:0000256" key="5">
    <source>
        <dbReference type="ARBA" id="ARBA00022692"/>
    </source>
</evidence>
<gene>
    <name evidence="15" type="primary">ybhO</name>
    <name evidence="15" type="ORF">THMIRHAM_20180</name>
</gene>
<keyword evidence="8" id="KW-0443">Lipid metabolism</keyword>
<dbReference type="Proteomes" id="UP001054820">
    <property type="component" value="Chromosome"/>
</dbReference>
<dbReference type="InterPro" id="IPR027379">
    <property type="entry name" value="CLS_N"/>
</dbReference>
<dbReference type="EMBL" id="AP024202">
    <property type="protein sequence ID" value="BCN94233.1"/>
    <property type="molecule type" value="Genomic_DNA"/>
</dbReference>
<evidence type="ECO:0000256" key="7">
    <source>
        <dbReference type="ARBA" id="ARBA00022989"/>
    </source>
</evidence>
<reference evidence="15" key="1">
    <citation type="journal article" date="2022" name="Arch. Microbiol.">
        <title>Thiomicrorhabdus immobilis sp. nov., a mesophilic sulfur-oxidizing bacterium isolated from sediment of a brackish lake in northern Japan.</title>
        <authorList>
            <person name="Kojima H."/>
            <person name="Mochizuki J."/>
            <person name="Kanda M."/>
            <person name="Watanabe T."/>
            <person name="Fukui M."/>
        </authorList>
    </citation>
    <scope>NUCLEOTIDE SEQUENCE</scope>
    <source>
        <strain evidence="15">Am19</strain>
    </source>
</reference>
<evidence type="ECO:0000256" key="4">
    <source>
        <dbReference type="ARBA" id="ARBA00022679"/>
    </source>
</evidence>
<evidence type="ECO:0000256" key="2">
    <source>
        <dbReference type="ARBA" id="ARBA00022475"/>
    </source>
</evidence>
<accession>A0ABN6CZ48</accession>
<feature type="transmembrane region" description="Helical" evidence="13">
    <location>
        <begin position="9"/>
        <end position="31"/>
    </location>
</feature>
<feature type="domain" description="PLD phosphodiesterase" evidence="14">
    <location>
        <begin position="385"/>
        <end position="412"/>
    </location>
</feature>
<keyword evidence="3" id="KW-0444">Lipid biosynthesis</keyword>
<feature type="transmembrane region" description="Helical" evidence="13">
    <location>
        <begin position="37"/>
        <end position="58"/>
    </location>
</feature>
<evidence type="ECO:0000256" key="10">
    <source>
        <dbReference type="ARBA" id="ARBA00023209"/>
    </source>
</evidence>
<dbReference type="EC" id="2.7.8.-" evidence="12"/>
<evidence type="ECO:0000259" key="14">
    <source>
        <dbReference type="PROSITE" id="PS50035"/>
    </source>
</evidence>
<dbReference type="PROSITE" id="PS50035">
    <property type="entry name" value="PLD"/>
    <property type="match status" value="2"/>
</dbReference>
<dbReference type="NCBIfam" id="TIGR04265">
    <property type="entry name" value="bac_cardiolipin"/>
    <property type="match status" value="1"/>
</dbReference>
<evidence type="ECO:0000256" key="6">
    <source>
        <dbReference type="ARBA" id="ARBA00022737"/>
    </source>
</evidence>
<keyword evidence="10" id="KW-0594">Phospholipid biosynthesis</keyword>
<protein>
    <recommendedName>
        <fullName evidence="12">Cardiolipin synthase</fullName>
        <ecNumber evidence="12">2.7.8.-</ecNumber>
    </recommendedName>
</protein>
<dbReference type="SUPFAM" id="SSF56024">
    <property type="entry name" value="Phospholipase D/nuclease"/>
    <property type="match status" value="2"/>
</dbReference>
<evidence type="ECO:0000256" key="9">
    <source>
        <dbReference type="ARBA" id="ARBA00023136"/>
    </source>
</evidence>
<dbReference type="Pfam" id="PF13091">
    <property type="entry name" value="PLDc_2"/>
    <property type="match status" value="2"/>
</dbReference>
<organism evidence="15 16">
    <name type="scientific">Thiomicrorhabdus immobilis</name>
    <dbReference type="NCBI Taxonomy" id="2791037"/>
    <lineage>
        <taxon>Bacteria</taxon>
        <taxon>Pseudomonadati</taxon>
        <taxon>Pseudomonadota</taxon>
        <taxon>Gammaproteobacteria</taxon>
        <taxon>Thiotrichales</taxon>
        <taxon>Piscirickettsiaceae</taxon>
        <taxon>Thiomicrorhabdus</taxon>
    </lineage>
</organism>
<evidence type="ECO:0000256" key="12">
    <source>
        <dbReference type="NCBIfam" id="TIGR04265"/>
    </source>
</evidence>
<keyword evidence="11" id="KW-1208">Phospholipid metabolism</keyword>
<evidence type="ECO:0000313" key="15">
    <source>
        <dbReference type="EMBL" id="BCN94233.1"/>
    </source>
</evidence>